<reference evidence="2" key="1">
    <citation type="submission" date="2019-09" db="EMBL/GenBank/DDBJ databases">
        <title>Draft genome information of white flower Hibiscus syriacus.</title>
        <authorList>
            <person name="Kim Y.-M."/>
        </authorList>
    </citation>
    <scope>NUCLEOTIDE SEQUENCE [LARGE SCALE GENOMIC DNA]</scope>
    <source>
        <strain evidence="2">YM2019G1</strain>
    </source>
</reference>
<dbReference type="InterPro" id="IPR015813">
    <property type="entry name" value="Pyrv/PenolPyrv_kinase-like_dom"/>
</dbReference>
<dbReference type="OrthoDB" id="1677352at2759"/>
<evidence type="ECO:0000313" key="2">
    <source>
        <dbReference type="EMBL" id="KAE8707389.1"/>
    </source>
</evidence>
<gene>
    <name evidence="2" type="ORF">F3Y22_tig00110384pilonHSYRG00718</name>
</gene>
<proteinExistence type="predicted"/>
<dbReference type="GO" id="GO:0008964">
    <property type="term" value="F:phosphoenolpyruvate carboxylase activity"/>
    <property type="evidence" value="ECO:0007669"/>
    <property type="project" value="InterPro"/>
</dbReference>
<dbReference type="PANTHER" id="PTHR30523:SF6">
    <property type="entry name" value="PHOSPHOENOLPYRUVATE CARBOXYLASE"/>
    <property type="match status" value="1"/>
</dbReference>
<dbReference type="AlphaFoldDB" id="A0A6A3AX87"/>
<keyword evidence="3" id="KW-1185">Reference proteome</keyword>
<dbReference type="InterPro" id="IPR021135">
    <property type="entry name" value="PEP_COase"/>
</dbReference>
<dbReference type="GO" id="GO:0006099">
    <property type="term" value="P:tricarboxylic acid cycle"/>
    <property type="evidence" value="ECO:0007669"/>
    <property type="project" value="InterPro"/>
</dbReference>
<name>A0A6A3AX87_HIBSY</name>
<dbReference type="GO" id="GO:0005829">
    <property type="term" value="C:cytosol"/>
    <property type="evidence" value="ECO:0007669"/>
    <property type="project" value="TreeGrafter"/>
</dbReference>
<dbReference type="PANTHER" id="PTHR30523">
    <property type="entry name" value="PHOSPHOENOLPYRUVATE CARBOXYLASE"/>
    <property type="match status" value="1"/>
</dbReference>
<evidence type="ECO:0008006" key="4">
    <source>
        <dbReference type="Google" id="ProtNLM"/>
    </source>
</evidence>
<dbReference type="EMBL" id="VEPZ02000964">
    <property type="protein sequence ID" value="KAE8707389.1"/>
    <property type="molecule type" value="Genomic_DNA"/>
</dbReference>
<dbReference type="Proteomes" id="UP000436088">
    <property type="component" value="Unassembled WGS sequence"/>
</dbReference>
<feature type="active site" evidence="1">
    <location>
        <position position="114"/>
    </location>
</feature>
<dbReference type="Pfam" id="PF00311">
    <property type="entry name" value="PEPcase"/>
    <property type="match status" value="1"/>
</dbReference>
<evidence type="ECO:0000256" key="1">
    <source>
        <dbReference type="PROSITE-ProRule" id="PRU10112"/>
    </source>
</evidence>
<dbReference type="PRINTS" id="PR00150">
    <property type="entry name" value="PEPCARBXLASE"/>
</dbReference>
<protein>
    <recommendedName>
        <fullName evidence="4">Phosphoenolpyruvate carboxylase 4</fullName>
    </recommendedName>
</protein>
<dbReference type="SUPFAM" id="SSF51621">
    <property type="entry name" value="Phosphoenolpyruvate/pyruvate domain"/>
    <property type="match status" value="1"/>
</dbReference>
<dbReference type="PROSITE" id="PS00393">
    <property type="entry name" value="PEPCASE_2"/>
    <property type="match status" value="1"/>
</dbReference>
<sequence length="207" mass="23077">MRSLDLRTSMRRSFMYYRREFLGVPLMVCRDAVVVLCGCRVAHCRQSETRSLRLGRPCPGGTLRVVPLFETVKDLREAGSVIRKLLSIDWYREHIIKNHNGHQEVMIGYSDSGKDAGRFTAAWELYKAQGDVVAACNEFGIKVTLFHGRGGSIGRGGGTTYLAIQSQTPGSVMGTLRSTEQGEMVQANFGLPQTAISHCFTWYQDHG</sequence>
<evidence type="ECO:0000313" key="3">
    <source>
        <dbReference type="Proteomes" id="UP000436088"/>
    </source>
</evidence>
<dbReference type="GO" id="GO:0015977">
    <property type="term" value="P:carbon fixation"/>
    <property type="evidence" value="ECO:0007669"/>
    <property type="project" value="InterPro"/>
</dbReference>
<accession>A0A6A3AX87</accession>
<dbReference type="InterPro" id="IPR033129">
    <property type="entry name" value="PEPCASE_His_AS"/>
</dbReference>
<comment type="caution">
    <text evidence="2">The sequence shown here is derived from an EMBL/GenBank/DDBJ whole genome shotgun (WGS) entry which is preliminary data.</text>
</comment>
<organism evidence="2 3">
    <name type="scientific">Hibiscus syriacus</name>
    <name type="common">Rose of Sharon</name>
    <dbReference type="NCBI Taxonomy" id="106335"/>
    <lineage>
        <taxon>Eukaryota</taxon>
        <taxon>Viridiplantae</taxon>
        <taxon>Streptophyta</taxon>
        <taxon>Embryophyta</taxon>
        <taxon>Tracheophyta</taxon>
        <taxon>Spermatophyta</taxon>
        <taxon>Magnoliopsida</taxon>
        <taxon>eudicotyledons</taxon>
        <taxon>Gunneridae</taxon>
        <taxon>Pentapetalae</taxon>
        <taxon>rosids</taxon>
        <taxon>malvids</taxon>
        <taxon>Malvales</taxon>
        <taxon>Malvaceae</taxon>
        <taxon>Malvoideae</taxon>
        <taxon>Hibiscus</taxon>
    </lineage>
</organism>